<proteinExistence type="inferred from homology"/>
<keyword evidence="9" id="KW-0645">Protease</keyword>
<evidence type="ECO:0000256" key="6">
    <source>
        <dbReference type="ARBA" id="ARBA00022989"/>
    </source>
</evidence>
<keyword evidence="9" id="KW-0378">Hydrolase</keyword>
<dbReference type="InterPro" id="IPR000045">
    <property type="entry name" value="Prepilin_IV_endopep_pep"/>
</dbReference>
<protein>
    <recommendedName>
        <fullName evidence="9">Prepilin leader peptidase/N-methyltransferase</fullName>
        <ecNumber evidence="9">2.1.1.-</ecNumber>
        <ecNumber evidence="9">3.4.23.43</ecNumber>
    </recommendedName>
</protein>
<dbReference type="Pfam" id="PF06750">
    <property type="entry name" value="A24_N_bact"/>
    <property type="match status" value="1"/>
</dbReference>
<dbReference type="PRINTS" id="PR00864">
    <property type="entry name" value="PREPILNPTASE"/>
</dbReference>
<evidence type="ECO:0000256" key="4">
    <source>
        <dbReference type="ARBA" id="ARBA00022519"/>
    </source>
</evidence>
<feature type="transmembrane region" description="Helical" evidence="10">
    <location>
        <begin position="94"/>
        <end position="113"/>
    </location>
</feature>
<evidence type="ECO:0000256" key="2">
    <source>
        <dbReference type="ARBA" id="ARBA00005801"/>
    </source>
</evidence>
<gene>
    <name evidence="13" type="ORF">ENO47_02035</name>
</gene>
<comment type="catalytic activity">
    <reaction evidence="9">
        <text>Typically cleaves a -Gly-|-Phe- bond to release an N-terminal, basic peptide of 5-8 residues from type IV prepilin, and then N-methylates the new N-terminal amino group, the methyl donor being S-adenosyl-L-methionine.</text>
        <dbReference type="EC" id="3.4.23.43"/>
    </reaction>
</comment>
<accession>A0A7C2V2Q7</accession>
<dbReference type="Gene3D" id="1.20.120.1220">
    <property type="match status" value="1"/>
</dbReference>
<dbReference type="PANTHER" id="PTHR30487:SF0">
    <property type="entry name" value="PREPILIN LEADER PEPTIDASE_N-METHYLTRANSFERASE-RELATED"/>
    <property type="match status" value="1"/>
</dbReference>
<dbReference type="GO" id="GO:0006465">
    <property type="term" value="P:signal peptide processing"/>
    <property type="evidence" value="ECO:0007669"/>
    <property type="project" value="TreeGrafter"/>
</dbReference>
<keyword evidence="9" id="KW-0808">Transferase</keyword>
<feature type="transmembrane region" description="Helical" evidence="10">
    <location>
        <begin position="222"/>
        <end position="239"/>
    </location>
</feature>
<evidence type="ECO:0000256" key="9">
    <source>
        <dbReference type="RuleBase" id="RU003794"/>
    </source>
</evidence>
<dbReference type="GO" id="GO:0008168">
    <property type="term" value="F:methyltransferase activity"/>
    <property type="evidence" value="ECO:0007669"/>
    <property type="project" value="UniProtKB-KW"/>
</dbReference>
<dbReference type="InterPro" id="IPR010627">
    <property type="entry name" value="Prepilin_pept_A24_N"/>
</dbReference>
<feature type="transmembrane region" description="Helical" evidence="10">
    <location>
        <begin position="148"/>
        <end position="165"/>
    </location>
</feature>
<dbReference type="GO" id="GO:0032259">
    <property type="term" value="P:methylation"/>
    <property type="evidence" value="ECO:0007669"/>
    <property type="project" value="UniProtKB-KW"/>
</dbReference>
<dbReference type="PANTHER" id="PTHR30487">
    <property type="entry name" value="TYPE 4 PREPILIN-LIKE PROTEINS LEADER PEPTIDE-PROCESSING ENZYME"/>
    <property type="match status" value="1"/>
</dbReference>
<comment type="caution">
    <text evidence="13">The sequence shown here is derived from an EMBL/GenBank/DDBJ whole genome shotgun (WGS) entry which is preliminary data.</text>
</comment>
<sequence>MEYVFIFAIGLALGSFYNVLIYRLPRNISLLSPPSHCPHCQKRIRWYDNIPVLSYLLLKGKCRHCGEKIPIRYPLVELSTGLLALLCKIKFEDLFLSSLFFLFFSILLVASLIDWDTFTLPDSLTLGGLALGLLTSPFRQDLSIKESLFGAFLGFFSFFLIYLYYTKLRKIEGLGFGDVKLMAFIGSAFGLWGVIYAVFLGSLLGLLYAFPIIVKNRSMQFALPYGPFLSLGVFVGTMLDLKDLLF</sequence>
<keyword evidence="5 9" id="KW-0812">Transmembrane</keyword>
<dbReference type="GO" id="GO:0005886">
    <property type="term" value="C:plasma membrane"/>
    <property type="evidence" value="ECO:0007669"/>
    <property type="project" value="UniProtKB-SubCell"/>
</dbReference>
<reference evidence="13" key="1">
    <citation type="journal article" date="2020" name="mSystems">
        <title>Genome- and Community-Level Interaction Insights into Carbon Utilization and Element Cycling Functions of Hydrothermarchaeota in Hydrothermal Sediment.</title>
        <authorList>
            <person name="Zhou Z."/>
            <person name="Liu Y."/>
            <person name="Xu W."/>
            <person name="Pan J."/>
            <person name="Luo Z.H."/>
            <person name="Li M."/>
        </authorList>
    </citation>
    <scope>NUCLEOTIDE SEQUENCE [LARGE SCALE GENOMIC DNA]</scope>
    <source>
        <strain evidence="13">SpSt-132</strain>
    </source>
</reference>
<keyword evidence="7 10" id="KW-0472">Membrane</keyword>
<keyword evidence="9" id="KW-0489">Methyltransferase</keyword>
<dbReference type="EC" id="3.4.23.43" evidence="9"/>
<dbReference type="EC" id="2.1.1.-" evidence="9"/>
<name>A0A7C2V2Q7_9AQUI</name>
<keyword evidence="6 10" id="KW-1133">Transmembrane helix</keyword>
<evidence type="ECO:0000259" key="11">
    <source>
        <dbReference type="Pfam" id="PF01478"/>
    </source>
</evidence>
<comment type="subcellular location">
    <subcellularLocation>
        <location evidence="1">Cell inner membrane</location>
        <topology evidence="1">Multi-pass membrane protein</topology>
    </subcellularLocation>
    <subcellularLocation>
        <location evidence="9">Cell membrane</location>
        <topology evidence="9">Multi-pass membrane protein</topology>
    </subcellularLocation>
</comment>
<dbReference type="InterPro" id="IPR014032">
    <property type="entry name" value="Peptidase_A24A_bac"/>
</dbReference>
<evidence type="ECO:0000256" key="5">
    <source>
        <dbReference type="ARBA" id="ARBA00022692"/>
    </source>
</evidence>
<feature type="transmembrane region" description="Helical" evidence="10">
    <location>
        <begin position="185"/>
        <end position="210"/>
    </location>
</feature>
<organism evidence="13">
    <name type="scientific">Hydrogenobacter sp</name>
    <dbReference type="NCBI Taxonomy" id="2152829"/>
    <lineage>
        <taxon>Bacteria</taxon>
        <taxon>Pseudomonadati</taxon>
        <taxon>Aquificota</taxon>
        <taxon>Aquificia</taxon>
        <taxon>Aquificales</taxon>
        <taxon>Aquificaceae</taxon>
        <taxon>Hydrogenobacter</taxon>
    </lineage>
</organism>
<feature type="domain" description="Prepilin type IV endopeptidase peptidase" evidence="11">
    <location>
        <begin position="101"/>
        <end position="209"/>
    </location>
</feature>
<dbReference type="EMBL" id="DSFP01000027">
    <property type="protein sequence ID" value="HEW45440.1"/>
    <property type="molecule type" value="Genomic_DNA"/>
</dbReference>
<evidence type="ECO:0000313" key="13">
    <source>
        <dbReference type="EMBL" id="HEW45440.1"/>
    </source>
</evidence>
<dbReference type="GO" id="GO:0004190">
    <property type="term" value="F:aspartic-type endopeptidase activity"/>
    <property type="evidence" value="ECO:0007669"/>
    <property type="project" value="UniProtKB-EC"/>
</dbReference>
<dbReference type="AlphaFoldDB" id="A0A7C2V2Q7"/>
<feature type="transmembrane region" description="Helical" evidence="10">
    <location>
        <begin position="6"/>
        <end position="24"/>
    </location>
</feature>
<comment type="similarity">
    <text evidence="2 8">Belongs to the peptidase A24 family.</text>
</comment>
<evidence type="ECO:0000256" key="8">
    <source>
        <dbReference type="RuleBase" id="RU003793"/>
    </source>
</evidence>
<evidence type="ECO:0000256" key="10">
    <source>
        <dbReference type="SAM" id="Phobius"/>
    </source>
</evidence>
<keyword evidence="4" id="KW-0997">Cell inner membrane</keyword>
<keyword evidence="9" id="KW-0511">Multifunctional enzyme</keyword>
<comment type="function">
    <text evidence="9">Plays an essential role in type IV pili and type II pseudopili formation by proteolytically removing the leader sequence from substrate proteins and subsequently monomethylating the alpha-amino group of the newly exposed N-terminal phenylalanine.</text>
</comment>
<dbReference type="Pfam" id="PF01478">
    <property type="entry name" value="Peptidase_A24"/>
    <property type="match status" value="1"/>
</dbReference>
<keyword evidence="3" id="KW-1003">Cell membrane</keyword>
<feature type="transmembrane region" description="Helical" evidence="10">
    <location>
        <begin position="119"/>
        <end position="136"/>
    </location>
</feature>
<feature type="domain" description="Prepilin peptidase A24 N-terminal" evidence="12">
    <location>
        <begin position="9"/>
        <end position="91"/>
    </location>
</feature>
<dbReference type="InterPro" id="IPR050882">
    <property type="entry name" value="Prepilin_peptidase/N-MTase"/>
</dbReference>
<evidence type="ECO:0000256" key="7">
    <source>
        <dbReference type="ARBA" id="ARBA00023136"/>
    </source>
</evidence>
<evidence type="ECO:0000256" key="3">
    <source>
        <dbReference type="ARBA" id="ARBA00022475"/>
    </source>
</evidence>
<evidence type="ECO:0000259" key="12">
    <source>
        <dbReference type="Pfam" id="PF06750"/>
    </source>
</evidence>
<evidence type="ECO:0000256" key="1">
    <source>
        <dbReference type="ARBA" id="ARBA00004429"/>
    </source>
</evidence>